<dbReference type="PRINTS" id="PR00081">
    <property type="entry name" value="GDHRDH"/>
</dbReference>
<evidence type="ECO:0000313" key="2">
    <source>
        <dbReference type="Proteomes" id="UP001240150"/>
    </source>
</evidence>
<sequence>MTQTIAIIGAGPGLGLAIARTFGRQGFQVGLVARDAAKLAGLVGLLQADGVTAAAFPADIRDRDALTRALSEVCERLGPIDVLEYSPGPQGAPISSAVQMTVDSATAQFELNVLGAITAVEAVLPGMLQRGTGGLLFTTGVSSVIPVAFLSNTGIAMAGLRNWALALHEQLADKGIYVGTVTIATQLAEGAGEGDPAAVADRYWTMYQKRDHVEETVGDIEAFRSTVAAITARRQAAAGQ</sequence>
<proteinExistence type="predicted"/>
<dbReference type="InterPro" id="IPR002347">
    <property type="entry name" value="SDR_fam"/>
</dbReference>
<accession>A0ABY8WPZ8</accession>
<reference evidence="1 2" key="1">
    <citation type="submission" date="2023-06" db="EMBL/GenBank/DDBJ databases">
        <authorList>
            <person name="Yushchuk O."/>
            <person name="Binda E."/>
            <person name="Ruckert-Reed C."/>
            <person name="Fedorenko V."/>
            <person name="Kalinowski J."/>
            <person name="Marinelli F."/>
        </authorList>
    </citation>
    <scope>NUCLEOTIDE SEQUENCE [LARGE SCALE GENOMIC DNA]</scope>
    <source>
        <strain evidence="1 2">NRRL 3884</strain>
    </source>
</reference>
<dbReference type="Proteomes" id="UP001240150">
    <property type="component" value="Chromosome"/>
</dbReference>
<dbReference type="PANTHER" id="PTHR43431">
    <property type="entry name" value="OXIDOREDUCTASE, SHORT CHAIN DEHYDROGENASE/REDUCTASE FAMILY (AFU_ORTHOLOGUE AFUA_5G14000)"/>
    <property type="match status" value="1"/>
</dbReference>
<name>A0ABY8WPZ8_9ACTN</name>
<keyword evidence="2" id="KW-1185">Reference proteome</keyword>
<protein>
    <submittedName>
        <fullName evidence="1">SDR family NAD(P)-dependent oxidoreductase</fullName>
    </submittedName>
</protein>
<dbReference type="Gene3D" id="3.40.50.720">
    <property type="entry name" value="NAD(P)-binding Rossmann-like Domain"/>
    <property type="match status" value="1"/>
</dbReference>
<dbReference type="PANTHER" id="PTHR43431:SF7">
    <property type="entry name" value="OXIDOREDUCTASE, SHORT CHAIN DEHYDROGENASE_REDUCTASE FAMILY (AFU_ORTHOLOGUE AFUA_5G14000)"/>
    <property type="match status" value="1"/>
</dbReference>
<dbReference type="RefSeq" id="WP_284921407.1">
    <property type="nucleotide sequence ID" value="NZ_CP126980.1"/>
</dbReference>
<dbReference type="Pfam" id="PF00106">
    <property type="entry name" value="adh_short"/>
    <property type="match status" value="1"/>
</dbReference>
<dbReference type="InterPro" id="IPR036291">
    <property type="entry name" value="NAD(P)-bd_dom_sf"/>
</dbReference>
<dbReference type="EMBL" id="CP126980">
    <property type="protein sequence ID" value="WIM99956.1"/>
    <property type="molecule type" value="Genomic_DNA"/>
</dbReference>
<evidence type="ECO:0000313" key="1">
    <source>
        <dbReference type="EMBL" id="WIM99956.1"/>
    </source>
</evidence>
<dbReference type="SUPFAM" id="SSF51735">
    <property type="entry name" value="NAD(P)-binding Rossmann-fold domains"/>
    <property type="match status" value="1"/>
</dbReference>
<organism evidence="1 2">
    <name type="scientific">Actinoplanes oblitus</name>
    <dbReference type="NCBI Taxonomy" id="3040509"/>
    <lineage>
        <taxon>Bacteria</taxon>
        <taxon>Bacillati</taxon>
        <taxon>Actinomycetota</taxon>
        <taxon>Actinomycetes</taxon>
        <taxon>Micromonosporales</taxon>
        <taxon>Micromonosporaceae</taxon>
        <taxon>Actinoplanes</taxon>
    </lineage>
</organism>
<gene>
    <name evidence="1" type="ORF">ACTOB_003627</name>
</gene>